<dbReference type="EMBL" id="CT867985">
    <property type="protein sequence ID" value="CAK55712.1"/>
    <property type="molecule type" value="Genomic_DNA"/>
</dbReference>
<reference evidence="1 2" key="1">
    <citation type="journal article" date="2006" name="Nature">
        <title>Global trends of whole-genome duplications revealed by the ciliate Paramecium tetraurelia.</title>
        <authorList>
            <consortium name="Genoscope"/>
            <person name="Aury J.-M."/>
            <person name="Jaillon O."/>
            <person name="Duret L."/>
            <person name="Noel B."/>
            <person name="Jubin C."/>
            <person name="Porcel B.M."/>
            <person name="Segurens B."/>
            <person name="Daubin V."/>
            <person name="Anthouard V."/>
            <person name="Aiach N."/>
            <person name="Arnaiz O."/>
            <person name="Billaut A."/>
            <person name="Beisson J."/>
            <person name="Blanc I."/>
            <person name="Bouhouche K."/>
            <person name="Camara F."/>
            <person name="Duharcourt S."/>
            <person name="Guigo R."/>
            <person name="Gogendeau D."/>
            <person name="Katinka M."/>
            <person name="Keller A.-M."/>
            <person name="Kissmehl R."/>
            <person name="Klotz C."/>
            <person name="Koll F."/>
            <person name="Le Moue A."/>
            <person name="Lepere C."/>
            <person name="Malinsky S."/>
            <person name="Nowacki M."/>
            <person name="Nowak J.K."/>
            <person name="Plattner H."/>
            <person name="Poulain J."/>
            <person name="Ruiz F."/>
            <person name="Serrano V."/>
            <person name="Zagulski M."/>
            <person name="Dessen P."/>
            <person name="Betermier M."/>
            <person name="Weissenbach J."/>
            <person name="Scarpelli C."/>
            <person name="Schachter V."/>
            <person name="Sperling L."/>
            <person name="Meyer E."/>
            <person name="Cohen J."/>
            <person name="Wincker P."/>
        </authorList>
    </citation>
    <scope>NUCLEOTIDE SEQUENCE [LARGE SCALE GENOMIC DNA]</scope>
    <source>
        <strain evidence="1 2">Stock d4-2</strain>
    </source>
</reference>
<keyword evidence="2" id="KW-1185">Reference proteome</keyword>
<gene>
    <name evidence="1" type="ORF">GSPATT00000147001</name>
</gene>
<evidence type="ECO:0000313" key="2">
    <source>
        <dbReference type="Proteomes" id="UP000000600"/>
    </source>
</evidence>
<dbReference type="GeneID" id="76803698"/>
<dbReference type="HOGENOM" id="CLU_3378120_0_0_1"/>
<protein>
    <submittedName>
        <fullName evidence="1">Uncharacterized protein</fullName>
    </submittedName>
</protein>
<dbReference type="RefSeq" id="XP_052287109.1">
    <property type="nucleotide sequence ID" value="XM_052431154.1"/>
</dbReference>
<dbReference type="InParanoid" id="A0BAZ5"/>
<organism evidence="1 2">
    <name type="scientific">Paramecium tetraurelia</name>
    <dbReference type="NCBI Taxonomy" id="5888"/>
    <lineage>
        <taxon>Eukaryota</taxon>
        <taxon>Sar</taxon>
        <taxon>Alveolata</taxon>
        <taxon>Ciliophora</taxon>
        <taxon>Intramacronucleata</taxon>
        <taxon>Oligohymenophorea</taxon>
        <taxon>Peniculida</taxon>
        <taxon>Parameciidae</taxon>
        <taxon>Paramecium</taxon>
    </lineage>
</organism>
<sequence>MRKIQNLRIIVIQLINKWNFSAILIFYQEALIQS</sequence>
<dbReference type="Proteomes" id="UP000000600">
    <property type="component" value="Unassembled WGS sequence"/>
</dbReference>
<proteinExistence type="predicted"/>
<name>A0BAZ5_PARTE</name>
<accession>A0BAZ5</accession>
<evidence type="ECO:0000313" key="1">
    <source>
        <dbReference type="EMBL" id="CAK55712.1"/>
    </source>
</evidence>
<dbReference type="AlphaFoldDB" id="A0BAZ5"/>